<reference evidence="1 2" key="1">
    <citation type="journal article" date="2019" name="Sci. Rep.">
        <title>Orb-weaving spider Araneus ventricosus genome elucidates the spidroin gene catalogue.</title>
        <authorList>
            <person name="Kono N."/>
            <person name="Nakamura H."/>
            <person name="Ohtoshi R."/>
            <person name="Moran D.A.P."/>
            <person name="Shinohara A."/>
            <person name="Yoshida Y."/>
            <person name="Fujiwara M."/>
            <person name="Mori M."/>
            <person name="Tomita M."/>
            <person name="Arakawa K."/>
        </authorList>
    </citation>
    <scope>NUCLEOTIDE SEQUENCE [LARGE SCALE GENOMIC DNA]</scope>
</reference>
<dbReference type="Proteomes" id="UP000499080">
    <property type="component" value="Unassembled WGS sequence"/>
</dbReference>
<dbReference type="EMBL" id="BGPR01000158">
    <property type="protein sequence ID" value="GBM00597.1"/>
    <property type="molecule type" value="Genomic_DNA"/>
</dbReference>
<keyword evidence="2" id="KW-1185">Reference proteome</keyword>
<accession>A0A4Y2CA90</accession>
<protein>
    <submittedName>
        <fullName evidence="1">Uncharacterized protein</fullName>
    </submittedName>
</protein>
<sequence>MHNEVSTLYFHSLTLPECLYTPHDWSRLTCGLTSMLTGSNTLDFWVDIETLMYKTHVDTVEDLVARIFVAGDRISMTPEAFYRGGGNLSITGVNCTAATMAAIFSFYF</sequence>
<evidence type="ECO:0000313" key="2">
    <source>
        <dbReference type="Proteomes" id="UP000499080"/>
    </source>
</evidence>
<gene>
    <name evidence="1" type="ORF">AVEN_77395_1</name>
</gene>
<evidence type="ECO:0000313" key="1">
    <source>
        <dbReference type="EMBL" id="GBM00597.1"/>
    </source>
</evidence>
<name>A0A4Y2CA90_ARAVE</name>
<comment type="caution">
    <text evidence="1">The sequence shown here is derived from an EMBL/GenBank/DDBJ whole genome shotgun (WGS) entry which is preliminary data.</text>
</comment>
<dbReference type="AlphaFoldDB" id="A0A4Y2CA90"/>
<organism evidence="1 2">
    <name type="scientific">Araneus ventricosus</name>
    <name type="common">Orbweaver spider</name>
    <name type="synonym">Epeira ventricosa</name>
    <dbReference type="NCBI Taxonomy" id="182803"/>
    <lineage>
        <taxon>Eukaryota</taxon>
        <taxon>Metazoa</taxon>
        <taxon>Ecdysozoa</taxon>
        <taxon>Arthropoda</taxon>
        <taxon>Chelicerata</taxon>
        <taxon>Arachnida</taxon>
        <taxon>Araneae</taxon>
        <taxon>Araneomorphae</taxon>
        <taxon>Entelegynae</taxon>
        <taxon>Araneoidea</taxon>
        <taxon>Araneidae</taxon>
        <taxon>Araneus</taxon>
    </lineage>
</organism>
<proteinExistence type="predicted"/>